<feature type="domain" description="Gfd2/YDR514C-like C-terminal" evidence="2">
    <location>
        <begin position="367"/>
        <end position="557"/>
    </location>
</feature>
<dbReference type="Proteomes" id="UP000672032">
    <property type="component" value="Chromosome 2"/>
</dbReference>
<dbReference type="InterPro" id="IPR012337">
    <property type="entry name" value="RNaseH-like_sf"/>
</dbReference>
<feature type="region of interest" description="Disordered" evidence="1">
    <location>
        <begin position="833"/>
        <end position="857"/>
    </location>
</feature>
<feature type="compositionally biased region" description="Basic and acidic residues" evidence="1">
    <location>
        <begin position="588"/>
        <end position="598"/>
    </location>
</feature>
<feature type="region of interest" description="Disordered" evidence="1">
    <location>
        <begin position="588"/>
        <end position="608"/>
    </location>
</feature>
<evidence type="ECO:0000313" key="3">
    <source>
        <dbReference type="EMBL" id="QSZ30659.1"/>
    </source>
</evidence>
<feature type="region of interest" description="Disordered" evidence="1">
    <location>
        <begin position="46"/>
        <end position="92"/>
    </location>
</feature>
<sequence length="886" mass="98096">MADRIDRLRALTGQQDVYDITDLEETQADETEEPFVLPEGFKIRARHVYEGTSEQEDDAPPSSAQAQESMKAKHRGNALETQWGEDSNWDDGENMTARMRAGTHQSLHGSSAPLLYPELGTNDFLEYKGLEYGQLAAPGESFCPWKTVTQYPNRYVGNANRFKVAERFFTGGKCYLQTWDFFYLYRLEEDPNQSPIILVPTRQVEHFLAVINRTLGTNLTIPSGSKGAFDAVFNSDGTPYPRYLGRVLNKNMADELRENVPPRYYKLDGEPPITKPPVDMSLEAFRRKIDALNATAKNKKAANKEKQRADRISKQQAWKDSTKRVQRYLGLRKRSDSSTSGSGNSADVNTFYDPEQPTKFPMEDAIVFVCIDVEAYELNNNIITEIGIATLDVLDIAGMEPGVLGANWRKAIRARHFRIKEHMHLNNSKHVQGCADRFEFGKSEIISRDDAPHVVGSCFKYPFSSPSPSAELANEKRNIILVGHDVDADIRFLRQIGYEINNLKLHEGCDTTLMWRALKRESNPRSLAAILAEIGIAAWNLHNAGNDAVYTLQAMLGIACKHLVDRKMERKEKDKLKKDRISKSMREAAELACEHEEGWSSDGSDGGDRITAEQAVAKKTADAAKKAVTRRPKVTDVDQLWRYGSAPAPTPAPATSSPWNSRPVAQGPSQAQKGWGTPPETPTNTAKATLESALTPEPALIHAEQFGYSSGYQSPAPPTYDPSGRMNTTSSRSAAEPHAPPRDQGTSETRTGTGGSDWGRDWARRSTPTVSAPVFSTLATTTTSATSTSIDPASVSTPPVPTDQFSTAAVSPTSIGMTGLERPMQNATLAEFQAHGGGVPRDLPENASSLELEEQREEQDFMVTKTLADTESPWPDDPRRKLPVKW</sequence>
<dbReference type="Pfam" id="PF21762">
    <property type="entry name" value="DEDDh_C"/>
    <property type="match status" value="1"/>
</dbReference>
<feature type="compositionally biased region" description="Basic and acidic residues" evidence="1">
    <location>
        <begin position="302"/>
        <end position="313"/>
    </location>
</feature>
<evidence type="ECO:0000256" key="1">
    <source>
        <dbReference type="SAM" id="MobiDB-lite"/>
    </source>
</evidence>
<feature type="compositionally biased region" description="Low complexity" evidence="1">
    <location>
        <begin position="776"/>
        <end position="789"/>
    </location>
</feature>
<gene>
    <name evidence="3" type="ORF">DSL72_000217</name>
</gene>
<feature type="compositionally biased region" description="Polar residues" evidence="1">
    <location>
        <begin position="790"/>
        <end position="811"/>
    </location>
</feature>
<protein>
    <recommendedName>
        <fullName evidence="2">Gfd2/YDR514C-like C-terminal domain-containing protein</fullName>
    </recommendedName>
</protein>
<dbReference type="InterPro" id="IPR040151">
    <property type="entry name" value="Gfd2/YDR514C-like"/>
</dbReference>
<name>A0A8A3P9E1_9HELO</name>
<dbReference type="InterPro" id="IPR036397">
    <property type="entry name" value="RNaseH_sf"/>
</dbReference>
<dbReference type="PANTHER" id="PTHR28083">
    <property type="entry name" value="GOOD FOR FULL DBP5 ACTIVITY PROTEIN 2"/>
    <property type="match status" value="1"/>
</dbReference>
<dbReference type="OrthoDB" id="5953249at2759"/>
<dbReference type="InterPro" id="IPR048519">
    <property type="entry name" value="Gfd2/YDR514C-like_C"/>
</dbReference>
<feature type="region of interest" description="Disordered" evidence="1">
    <location>
        <begin position="638"/>
        <end position="811"/>
    </location>
</feature>
<dbReference type="GO" id="GO:0005634">
    <property type="term" value="C:nucleus"/>
    <property type="evidence" value="ECO:0007669"/>
    <property type="project" value="TreeGrafter"/>
</dbReference>
<accession>A0A8A3P9E1</accession>
<organism evidence="3 4">
    <name type="scientific">Monilinia vaccinii-corymbosi</name>
    <dbReference type="NCBI Taxonomy" id="61207"/>
    <lineage>
        <taxon>Eukaryota</taxon>
        <taxon>Fungi</taxon>
        <taxon>Dikarya</taxon>
        <taxon>Ascomycota</taxon>
        <taxon>Pezizomycotina</taxon>
        <taxon>Leotiomycetes</taxon>
        <taxon>Helotiales</taxon>
        <taxon>Sclerotiniaceae</taxon>
        <taxon>Monilinia</taxon>
    </lineage>
</organism>
<reference evidence="3" key="1">
    <citation type="submission" date="2020-10" db="EMBL/GenBank/DDBJ databases">
        <title>Genome Sequence of Monilinia vaccinii-corymbosi Sheds Light on Mummy Berry Disease Infection of Blueberry and Mating Type.</title>
        <authorList>
            <person name="Yow A.G."/>
            <person name="Zhang Y."/>
            <person name="Bansal K."/>
            <person name="Eacker S.M."/>
            <person name="Sullivan S."/>
            <person name="Liachko I."/>
            <person name="Cubeta M.A."/>
            <person name="Rollins J.A."/>
            <person name="Ashrafi H."/>
        </authorList>
    </citation>
    <scope>NUCLEOTIDE SEQUENCE</scope>
    <source>
        <strain evidence="3">RL-1</strain>
    </source>
</reference>
<keyword evidence="4" id="KW-1185">Reference proteome</keyword>
<dbReference type="AlphaFoldDB" id="A0A8A3P9E1"/>
<dbReference type="GO" id="GO:0003676">
    <property type="term" value="F:nucleic acid binding"/>
    <property type="evidence" value="ECO:0007669"/>
    <property type="project" value="InterPro"/>
</dbReference>
<feature type="region of interest" description="Disordered" evidence="1">
    <location>
        <begin position="297"/>
        <end position="350"/>
    </location>
</feature>
<dbReference type="Gene3D" id="3.30.420.10">
    <property type="entry name" value="Ribonuclease H-like superfamily/Ribonuclease H"/>
    <property type="match status" value="1"/>
</dbReference>
<evidence type="ECO:0000259" key="2">
    <source>
        <dbReference type="Pfam" id="PF21762"/>
    </source>
</evidence>
<proteinExistence type="predicted"/>
<dbReference type="SUPFAM" id="SSF53098">
    <property type="entry name" value="Ribonuclease H-like"/>
    <property type="match status" value="1"/>
</dbReference>
<evidence type="ECO:0000313" key="4">
    <source>
        <dbReference type="Proteomes" id="UP000672032"/>
    </source>
</evidence>
<dbReference type="EMBL" id="CP063406">
    <property type="protein sequence ID" value="QSZ30659.1"/>
    <property type="molecule type" value="Genomic_DNA"/>
</dbReference>
<dbReference type="PANTHER" id="PTHR28083:SF1">
    <property type="entry name" value="GOOD FOR FULL DBP5 ACTIVITY PROTEIN 2"/>
    <property type="match status" value="1"/>
</dbReference>